<accession>A0A6L9LCQ3</accession>
<gene>
    <name evidence="1" type="ORF">GK108_25900</name>
</gene>
<proteinExistence type="predicted"/>
<evidence type="ECO:0000313" key="2">
    <source>
        <dbReference type="Proteomes" id="UP000474175"/>
    </source>
</evidence>
<evidence type="ECO:0000313" key="1">
    <source>
        <dbReference type="EMBL" id="NDU98345.1"/>
    </source>
</evidence>
<dbReference type="EMBL" id="JAAFZH010000016">
    <property type="protein sequence ID" value="NDU98345.1"/>
    <property type="molecule type" value="Genomic_DNA"/>
</dbReference>
<reference evidence="1 2" key="1">
    <citation type="submission" date="2020-02" db="EMBL/GenBank/DDBJ databases">
        <title>Draft genome sequence of two Spirosoma agri KCTC 52727 and Spirosoma terrae KCTC 52035.</title>
        <authorList>
            <person name="Rojas J."/>
            <person name="Ambika Manirajan B."/>
            <person name="Suarez C."/>
            <person name="Ratering S."/>
            <person name="Schnell S."/>
        </authorList>
    </citation>
    <scope>NUCLEOTIDE SEQUENCE [LARGE SCALE GENOMIC DNA]</scope>
    <source>
        <strain evidence="1 2">KCTC 52035</strain>
    </source>
</reference>
<organism evidence="1 2">
    <name type="scientific">Spirosoma terrae</name>
    <dbReference type="NCBI Taxonomy" id="1968276"/>
    <lineage>
        <taxon>Bacteria</taxon>
        <taxon>Pseudomonadati</taxon>
        <taxon>Bacteroidota</taxon>
        <taxon>Cytophagia</taxon>
        <taxon>Cytophagales</taxon>
        <taxon>Cytophagaceae</taxon>
        <taxon>Spirosoma</taxon>
    </lineage>
</organism>
<name>A0A6L9LCQ3_9BACT</name>
<protein>
    <submittedName>
        <fullName evidence="1">Uncharacterized protein</fullName>
    </submittedName>
</protein>
<dbReference type="Proteomes" id="UP000474175">
    <property type="component" value="Unassembled WGS sequence"/>
</dbReference>
<dbReference type="Gene3D" id="3.30.70.100">
    <property type="match status" value="1"/>
</dbReference>
<comment type="caution">
    <text evidence="1">The sequence shown here is derived from an EMBL/GenBank/DDBJ whole genome shotgun (WGS) entry which is preliminary data.</text>
</comment>
<dbReference type="InterPro" id="IPR011008">
    <property type="entry name" value="Dimeric_a/b-barrel"/>
</dbReference>
<keyword evidence="2" id="KW-1185">Reference proteome</keyword>
<dbReference type="AlphaFoldDB" id="A0A6L9LCQ3"/>
<dbReference type="RefSeq" id="WP_163954475.1">
    <property type="nucleotide sequence ID" value="NZ_JAAFZH010000016.1"/>
</dbReference>
<sequence>MYARIIQVPLKPGTIPQAIEYFNNSVGPALKEMHGFKNSRLLTNPDTNQCLMVTLWESETARLEAETNGFLQGVLKDMGSYFAEKPTIDYYQVNVQVV</sequence>
<dbReference type="SUPFAM" id="SSF54909">
    <property type="entry name" value="Dimeric alpha+beta barrel"/>
    <property type="match status" value="1"/>
</dbReference>